<accession>A0A0D2B6D9</accession>
<evidence type="ECO:0000313" key="3">
    <source>
        <dbReference type="EMBL" id="KIW33147.1"/>
    </source>
</evidence>
<dbReference type="AlphaFoldDB" id="A0A0D2B6D9"/>
<reference evidence="3 4" key="1">
    <citation type="submission" date="2015-01" db="EMBL/GenBank/DDBJ databases">
        <title>The Genome Sequence of Cladophialophora immunda CBS83496.</title>
        <authorList>
            <consortium name="The Broad Institute Genomics Platform"/>
            <person name="Cuomo C."/>
            <person name="de Hoog S."/>
            <person name="Gorbushina A."/>
            <person name="Stielow B."/>
            <person name="Teixiera M."/>
            <person name="Abouelleil A."/>
            <person name="Chapman S.B."/>
            <person name="Priest M."/>
            <person name="Young S.K."/>
            <person name="Wortman J."/>
            <person name="Nusbaum C."/>
            <person name="Birren B."/>
        </authorList>
    </citation>
    <scope>NUCLEOTIDE SEQUENCE [LARGE SCALE GENOMIC DNA]</scope>
    <source>
        <strain evidence="3 4">CBS 83496</strain>
    </source>
</reference>
<feature type="region of interest" description="Disordered" evidence="1">
    <location>
        <begin position="175"/>
        <end position="216"/>
    </location>
</feature>
<dbReference type="EMBL" id="KN847040">
    <property type="protein sequence ID" value="KIW33147.1"/>
    <property type="molecule type" value="Genomic_DNA"/>
</dbReference>
<protein>
    <submittedName>
        <fullName evidence="3">Uncharacterized protein</fullName>
    </submittedName>
</protein>
<dbReference type="VEuPathDB" id="FungiDB:PV07_00018"/>
<proteinExistence type="predicted"/>
<keyword evidence="2" id="KW-0732">Signal</keyword>
<keyword evidence="4" id="KW-1185">Reference proteome</keyword>
<sequence>MMAARPLLLGLASAARSGALGLPFRAAAAPQRAFQQSTANLRPTAATSSPSGATPLNSQTPPPGTVPPQAEVFADNKHAAFLGEADSNEGHDAVREAHGAPQPALEAENSAFLGEADSDDHFEVRKTIEGDSVPPLDANNAAFLGEADSDDGFEARRAAEGDKQESLDARNAAFLGEADSDDAHEADFDIHPERHRHNIEDTSVSGLHGQQGEQDQ</sequence>
<feature type="compositionally biased region" description="Basic and acidic residues" evidence="1">
    <location>
        <begin position="88"/>
        <end position="98"/>
    </location>
</feature>
<name>A0A0D2B6D9_9EURO</name>
<feature type="signal peptide" evidence="2">
    <location>
        <begin position="1"/>
        <end position="21"/>
    </location>
</feature>
<evidence type="ECO:0000256" key="2">
    <source>
        <dbReference type="SAM" id="SignalP"/>
    </source>
</evidence>
<organism evidence="3 4">
    <name type="scientific">Cladophialophora immunda</name>
    <dbReference type="NCBI Taxonomy" id="569365"/>
    <lineage>
        <taxon>Eukaryota</taxon>
        <taxon>Fungi</taxon>
        <taxon>Dikarya</taxon>
        <taxon>Ascomycota</taxon>
        <taxon>Pezizomycotina</taxon>
        <taxon>Eurotiomycetes</taxon>
        <taxon>Chaetothyriomycetidae</taxon>
        <taxon>Chaetothyriales</taxon>
        <taxon>Herpotrichiellaceae</taxon>
        <taxon>Cladophialophora</taxon>
    </lineage>
</organism>
<feature type="region of interest" description="Disordered" evidence="1">
    <location>
        <begin position="86"/>
        <end position="108"/>
    </location>
</feature>
<evidence type="ECO:0000313" key="4">
    <source>
        <dbReference type="Proteomes" id="UP000054466"/>
    </source>
</evidence>
<dbReference type="HOGENOM" id="CLU_112531_0_0_1"/>
<gene>
    <name evidence="3" type="ORF">PV07_00018</name>
</gene>
<feature type="compositionally biased region" description="Basic and acidic residues" evidence="1">
    <location>
        <begin position="181"/>
        <end position="192"/>
    </location>
</feature>
<feature type="chain" id="PRO_5002238927" evidence="2">
    <location>
        <begin position="22"/>
        <end position="216"/>
    </location>
</feature>
<evidence type="ECO:0000256" key="1">
    <source>
        <dbReference type="SAM" id="MobiDB-lite"/>
    </source>
</evidence>
<dbReference type="GeneID" id="27339212"/>
<dbReference type="RefSeq" id="XP_016253363.1">
    <property type="nucleotide sequence ID" value="XM_016386435.1"/>
</dbReference>
<feature type="region of interest" description="Disordered" evidence="1">
    <location>
        <begin position="130"/>
        <end position="151"/>
    </location>
</feature>
<dbReference type="Proteomes" id="UP000054466">
    <property type="component" value="Unassembled WGS sequence"/>
</dbReference>
<feature type="region of interest" description="Disordered" evidence="1">
    <location>
        <begin position="28"/>
        <end position="67"/>
    </location>
</feature>
<feature type="compositionally biased region" description="Polar residues" evidence="1">
    <location>
        <begin position="37"/>
        <end position="59"/>
    </location>
</feature>
<dbReference type="OrthoDB" id="4145485at2759"/>